<dbReference type="InterPro" id="IPR051036">
    <property type="entry name" value="SIGLEC"/>
</dbReference>
<dbReference type="Pfam" id="PF07686">
    <property type="entry name" value="V-set"/>
    <property type="match status" value="1"/>
</dbReference>
<dbReference type="InterPro" id="IPR013783">
    <property type="entry name" value="Ig-like_fold"/>
</dbReference>
<dbReference type="Pfam" id="PF08205">
    <property type="entry name" value="C2-set_2"/>
    <property type="match status" value="1"/>
</dbReference>
<keyword evidence="6 9" id="KW-0472">Membrane</keyword>
<sequence length="456" mass="50134">MWHMQPQIFQHGFVVLFFLLSLPGKGADGQTPGYTLSVQSLVSVTSGLCVEIPCKFTFDTRTLSTNVTGIWHKKMTQDIVAASTDASIVSERTKGRFRLTGKLHEGDCSFSISNVQKGDQGKYEFRFEDGGHKYSYRWNMLYVIVTNLRGPTISPVGKLIAGKQITLTCQSLPASQGCKGNITWEGTINIQTTSNSEIMDRSGKVTSNSVIRFTPSQRDHKSSLTCTVTYSGVSTYSSISLNVEYAPRSPSILNCTSAGCLVEVIDGTSLSLLCSAESHPPANLSWAKKSHNNIIPLNSSSGRLDVSHVTIDNGGDYMCQATNTHGNSTALIRVVIISLKHHTINLNGLMFGGIFILLLAAVALLALLAVKYKKNKRSPPEPVEESKSLSPNNYEVVYFNINRKTSDDEPYMDVSSPNECKIPDEDLQYVTLDISKLKPKRSPEPEDTLYSEVKRN</sequence>
<name>A0A8J1LF25_XENLA</name>
<dbReference type="PROSITE" id="PS50835">
    <property type="entry name" value="IG_LIKE"/>
    <property type="match status" value="2"/>
</dbReference>
<evidence type="ECO:0000256" key="7">
    <source>
        <dbReference type="ARBA" id="ARBA00023157"/>
    </source>
</evidence>
<organism evidence="12 13">
    <name type="scientific">Xenopus laevis</name>
    <name type="common">African clawed frog</name>
    <dbReference type="NCBI Taxonomy" id="8355"/>
    <lineage>
        <taxon>Eukaryota</taxon>
        <taxon>Metazoa</taxon>
        <taxon>Chordata</taxon>
        <taxon>Craniata</taxon>
        <taxon>Vertebrata</taxon>
        <taxon>Euteleostomi</taxon>
        <taxon>Amphibia</taxon>
        <taxon>Batrachia</taxon>
        <taxon>Anura</taxon>
        <taxon>Pipoidea</taxon>
        <taxon>Pipidae</taxon>
        <taxon>Xenopodinae</taxon>
        <taxon>Xenopus</taxon>
        <taxon>Xenopus</taxon>
    </lineage>
</organism>
<evidence type="ECO:0000256" key="5">
    <source>
        <dbReference type="ARBA" id="ARBA00022989"/>
    </source>
</evidence>
<keyword evidence="12" id="KW-1185">Reference proteome</keyword>
<dbReference type="Pfam" id="PF13927">
    <property type="entry name" value="Ig_3"/>
    <property type="match status" value="1"/>
</dbReference>
<dbReference type="Gene3D" id="2.60.40.10">
    <property type="entry name" value="Immunoglobulins"/>
    <property type="match status" value="3"/>
</dbReference>
<accession>A0A8J1LF25</accession>
<dbReference type="InterPro" id="IPR013162">
    <property type="entry name" value="CD80_C2-set"/>
</dbReference>
<dbReference type="AlphaFoldDB" id="A0A8J1LF25"/>
<comment type="similarity">
    <text evidence="8">Belongs to the immunoglobulin superfamily. SIGLEC (sialic acid binding Ig-like lectin) family.</text>
</comment>
<dbReference type="OrthoDB" id="10012075at2759"/>
<evidence type="ECO:0000313" key="13">
    <source>
        <dbReference type="RefSeq" id="XP_041427624.1"/>
    </source>
</evidence>
<evidence type="ECO:0000256" key="3">
    <source>
        <dbReference type="ARBA" id="ARBA00022734"/>
    </source>
</evidence>
<dbReference type="KEGG" id="xla:108705550"/>
<dbReference type="InterPro" id="IPR013106">
    <property type="entry name" value="Ig_V-set"/>
</dbReference>
<evidence type="ECO:0000256" key="6">
    <source>
        <dbReference type="ARBA" id="ARBA00023136"/>
    </source>
</evidence>
<keyword evidence="10" id="KW-0732">Signal</keyword>
<keyword evidence="2 9" id="KW-0812">Transmembrane</keyword>
<evidence type="ECO:0000256" key="9">
    <source>
        <dbReference type="SAM" id="Phobius"/>
    </source>
</evidence>
<dbReference type="GO" id="GO:0007155">
    <property type="term" value="P:cell adhesion"/>
    <property type="evidence" value="ECO:0000318"/>
    <property type="project" value="GO_Central"/>
</dbReference>
<keyword evidence="3" id="KW-0430">Lectin</keyword>
<feature type="domain" description="Ig-like" evidence="11">
    <location>
        <begin position="250"/>
        <end position="338"/>
    </location>
</feature>
<dbReference type="GO" id="GO:0005886">
    <property type="term" value="C:plasma membrane"/>
    <property type="evidence" value="ECO:0000318"/>
    <property type="project" value="GO_Central"/>
</dbReference>
<gene>
    <name evidence="13" type="primary">LOC108705550</name>
</gene>
<dbReference type="SUPFAM" id="SSF48726">
    <property type="entry name" value="Immunoglobulin"/>
    <property type="match status" value="3"/>
</dbReference>
<reference evidence="13" key="1">
    <citation type="submission" date="2025-08" db="UniProtKB">
        <authorList>
            <consortium name="RefSeq"/>
        </authorList>
    </citation>
    <scope>IDENTIFICATION</scope>
    <source>
        <strain evidence="13">J_2021</strain>
        <tissue evidence="13">Erythrocytes</tissue>
    </source>
</reference>
<dbReference type="SMART" id="SM00409">
    <property type="entry name" value="IG"/>
    <property type="match status" value="3"/>
</dbReference>
<feature type="domain" description="Ig-like" evidence="11">
    <location>
        <begin position="151"/>
        <end position="240"/>
    </location>
</feature>
<evidence type="ECO:0000256" key="2">
    <source>
        <dbReference type="ARBA" id="ARBA00022692"/>
    </source>
</evidence>
<comment type="subcellular location">
    <subcellularLocation>
        <location evidence="1">Membrane</location>
        <topology evidence="1">Single-pass type I membrane protein</topology>
    </subcellularLocation>
</comment>
<feature type="signal peptide" evidence="10">
    <location>
        <begin position="1"/>
        <end position="29"/>
    </location>
</feature>
<dbReference type="InterPro" id="IPR007110">
    <property type="entry name" value="Ig-like_dom"/>
</dbReference>
<dbReference type="PANTHER" id="PTHR12035">
    <property type="entry name" value="SIALIC ACID BINDING IMMUNOGLOBULIN-LIKE LECTIN"/>
    <property type="match status" value="1"/>
</dbReference>
<evidence type="ECO:0000313" key="12">
    <source>
        <dbReference type="Proteomes" id="UP000186698"/>
    </source>
</evidence>
<dbReference type="InterPro" id="IPR003598">
    <property type="entry name" value="Ig_sub2"/>
</dbReference>
<keyword evidence="5 9" id="KW-1133">Transmembrane helix</keyword>
<dbReference type="GeneID" id="108705550"/>
<evidence type="ECO:0000256" key="10">
    <source>
        <dbReference type="SAM" id="SignalP"/>
    </source>
</evidence>
<evidence type="ECO:0000256" key="8">
    <source>
        <dbReference type="ARBA" id="ARBA00038361"/>
    </source>
</evidence>
<feature type="transmembrane region" description="Helical" evidence="9">
    <location>
        <begin position="349"/>
        <end position="370"/>
    </location>
</feature>
<evidence type="ECO:0000259" key="11">
    <source>
        <dbReference type="PROSITE" id="PS50835"/>
    </source>
</evidence>
<dbReference type="InterPro" id="IPR003599">
    <property type="entry name" value="Ig_sub"/>
</dbReference>
<dbReference type="Proteomes" id="UP000186698">
    <property type="component" value="Chromosome 7S"/>
</dbReference>
<evidence type="ECO:0000256" key="1">
    <source>
        <dbReference type="ARBA" id="ARBA00004479"/>
    </source>
</evidence>
<dbReference type="GO" id="GO:0030246">
    <property type="term" value="F:carbohydrate binding"/>
    <property type="evidence" value="ECO:0007669"/>
    <property type="project" value="UniProtKB-KW"/>
</dbReference>
<keyword evidence="7" id="KW-1015">Disulfide bond</keyword>
<evidence type="ECO:0000256" key="4">
    <source>
        <dbReference type="ARBA" id="ARBA00022889"/>
    </source>
</evidence>
<dbReference type="InterPro" id="IPR036179">
    <property type="entry name" value="Ig-like_dom_sf"/>
</dbReference>
<dbReference type="PANTHER" id="PTHR12035:SF140">
    <property type="entry name" value="SIALIC ACID-BINDING IG-LIKE LECTIN 16"/>
    <property type="match status" value="1"/>
</dbReference>
<keyword evidence="4" id="KW-0130">Cell adhesion</keyword>
<feature type="chain" id="PRO_5035254542" evidence="10">
    <location>
        <begin position="30"/>
        <end position="456"/>
    </location>
</feature>
<dbReference type="GO" id="GO:0033691">
    <property type="term" value="F:sialic acid binding"/>
    <property type="evidence" value="ECO:0000318"/>
    <property type="project" value="GO_Central"/>
</dbReference>
<protein>
    <submittedName>
        <fullName evidence="13">Sialic acid-binding Ig-like lectin 12</fullName>
    </submittedName>
</protein>
<dbReference type="RefSeq" id="XP_041427624.1">
    <property type="nucleotide sequence ID" value="XM_041571690.1"/>
</dbReference>
<proteinExistence type="inferred from homology"/>
<dbReference type="SMART" id="SM00408">
    <property type="entry name" value="IGc2"/>
    <property type="match status" value="1"/>
</dbReference>